<reference evidence="3" key="1">
    <citation type="submission" date="2017-02" db="UniProtKB">
        <authorList>
            <consortium name="WormBaseParasite"/>
        </authorList>
    </citation>
    <scope>IDENTIFICATION</scope>
</reference>
<sequence>MPYERPRSLSTPYQRSSTPKFTYLSKFCDEQINNRKQLEELSIPPSLQRFITAPNSRPPSSPQLSYANIGTFQKYLHMVSAHLSSENATNPN</sequence>
<dbReference type="EMBL" id="UYYF01004324">
    <property type="protein sequence ID" value="VDN02374.1"/>
    <property type="molecule type" value="Genomic_DNA"/>
</dbReference>
<evidence type="ECO:0000313" key="2">
    <source>
        <dbReference type="Proteomes" id="UP000276776"/>
    </source>
</evidence>
<name>A0A0N5CXP2_THECL</name>
<dbReference type="Proteomes" id="UP000276776">
    <property type="component" value="Unassembled WGS sequence"/>
</dbReference>
<evidence type="ECO:0000313" key="3">
    <source>
        <dbReference type="WBParaSite" id="TCLT_0000517601-mRNA-1"/>
    </source>
</evidence>
<organism evidence="3">
    <name type="scientific">Thelazia callipaeda</name>
    <name type="common">Oriental eyeworm</name>
    <name type="synonym">Parasitic nematode</name>
    <dbReference type="NCBI Taxonomy" id="103827"/>
    <lineage>
        <taxon>Eukaryota</taxon>
        <taxon>Metazoa</taxon>
        <taxon>Ecdysozoa</taxon>
        <taxon>Nematoda</taxon>
        <taxon>Chromadorea</taxon>
        <taxon>Rhabditida</taxon>
        <taxon>Spirurina</taxon>
        <taxon>Spiruromorpha</taxon>
        <taxon>Thelazioidea</taxon>
        <taxon>Thelaziidae</taxon>
        <taxon>Thelazia</taxon>
    </lineage>
</organism>
<protein>
    <submittedName>
        <fullName evidence="1 3">Uncharacterized protein</fullName>
    </submittedName>
</protein>
<reference evidence="1 2" key="2">
    <citation type="submission" date="2018-11" db="EMBL/GenBank/DDBJ databases">
        <authorList>
            <consortium name="Pathogen Informatics"/>
        </authorList>
    </citation>
    <scope>NUCLEOTIDE SEQUENCE [LARGE SCALE GENOMIC DNA]</scope>
</reference>
<accession>A0A0N5CXP2</accession>
<dbReference type="AlphaFoldDB" id="A0A0N5CXP2"/>
<gene>
    <name evidence="1" type="ORF">TCLT_LOCUS5165</name>
</gene>
<evidence type="ECO:0000313" key="1">
    <source>
        <dbReference type="EMBL" id="VDN02374.1"/>
    </source>
</evidence>
<keyword evidence="2" id="KW-1185">Reference proteome</keyword>
<dbReference type="OrthoDB" id="5864268at2759"/>
<dbReference type="WBParaSite" id="TCLT_0000517601-mRNA-1">
    <property type="protein sequence ID" value="TCLT_0000517601-mRNA-1"/>
    <property type="gene ID" value="TCLT_0000517601"/>
</dbReference>
<proteinExistence type="predicted"/>